<dbReference type="InterPro" id="IPR004500">
    <property type="entry name" value="Pro-tRNA-synth_IIa_bac-type"/>
</dbReference>
<dbReference type="Gene3D" id="3.40.50.800">
    <property type="entry name" value="Anticodon-binding domain"/>
    <property type="match status" value="1"/>
</dbReference>
<dbReference type="EC" id="6.1.1.15" evidence="10"/>
<dbReference type="Pfam" id="PF03129">
    <property type="entry name" value="HGTP_anticodon"/>
    <property type="match status" value="1"/>
</dbReference>
<evidence type="ECO:0000256" key="3">
    <source>
        <dbReference type="ARBA" id="ARBA00022490"/>
    </source>
</evidence>
<reference evidence="13" key="1">
    <citation type="journal article" date="2019" name="Int. J. Syst. Evol. Microbiol.">
        <title>The Global Catalogue of Microorganisms (GCM) 10K type strain sequencing project: providing services to taxonomists for standard genome sequencing and annotation.</title>
        <authorList>
            <consortium name="The Broad Institute Genomics Platform"/>
            <consortium name="The Broad Institute Genome Sequencing Center for Infectious Disease"/>
            <person name="Wu L."/>
            <person name="Ma J."/>
        </authorList>
    </citation>
    <scope>NUCLEOTIDE SEQUENCE [LARGE SCALE GENOMIC DNA]</scope>
    <source>
        <strain evidence="13">TISTR 2466</strain>
    </source>
</reference>
<dbReference type="SUPFAM" id="SSF55681">
    <property type="entry name" value="Class II aaRS and biotin synthetases"/>
    <property type="match status" value="1"/>
</dbReference>
<evidence type="ECO:0000256" key="10">
    <source>
        <dbReference type="HAMAP-Rule" id="MF_01569"/>
    </source>
</evidence>
<dbReference type="PANTHER" id="PTHR42753:SF2">
    <property type="entry name" value="PROLINE--TRNA LIGASE"/>
    <property type="match status" value="1"/>
</dbReference>
<evidence type="ECO:0000259" key="11">
    <source>
        <dbReference type="PROSITE" id="PS50862"/>
    </source>
</evidence>
<evidence type="ECO:0000256" key="9">
    <source>
        <dbReference type="ARBA" id="ARBA00047671"/>
    </source>
</evidence>
<dbReference type="InterPro" id="IPR036621">
    <property type="entry name" value="Anticodon-bd_dom_sf"/>
</dbReference>
<feature type="domain" description="Aminoacyl-transfer RNA synthetases class-II family profile" evidence="11">
    <location>
        <begin position="38"/>
        <end position="443"/>
    </location>
</feature>
<evidence type="ECO:0000256" key="7">
    <source>
        <dbReference type="ARBA" id="ARBA00022917"/>
    </source>
</evidence>
<protein>
    <recommendedName>
        <fullName evidence="10">Proline--tRNA ligase</fullName>
        <ecNumber evidence="10">6.1.1.15</ecNumber>
    </recommendedName>
    <alternativeName>
        <fullName evidence="10">Prolyl-tRNA synthetase</fullName>
        <shortName evidence="10">ProRS</shortName>
    </alternativeName>
</protein>
<dbReference type="NCBIfam" id="TIGR00409">
    <property type="entry name" value="proS_fam_II"/>
    <property type="match status" value="1"/>
</dbReference>
<dbReference type="Gene3D" id="3.30.930.10">
    <property type="entry name" value="Bira Bifunctional Protein, Domain 2"/>
    <property type="match status" value="2"/>
</dbReference>
<dbReference type="InterPro" id="IPR023717">
    <property type="entry name" value="Pro-tRNA-Synthase_IIa_type1"/>
</dbReference>
<gene>
    <name evidence="10" type="primary">proS</name>
    <name evidence="12" type="ORF">ACFSUE_20205</name>
</gene>
<dbReference type="EMBL" id="JBHUMQ010000056">
    <property type="protein sequence ID" value="MFD2695933.1"/>
    <property type="molecule type" value="Genomic_DNA"/>
</dbReference>
<keyword evidence="4 10" id="KW-0436">Ligase</keyword>
<dbReference type="PROSITE" id="PS50862">
    <property type="entry name" value="AA_TRNA_LIGASE_II"/>
    <property type="match status" value="1"/>
</dbReference>
<dbReference type="InterPro" id="IPR004154">
    <property type="entry name" value="Anticodon-bd"/>
</dbReference>
<evidence type="ECO:0000256" key="5">
    <source>
        <dbReference type="ARBA" id="ARBA00022741"/>
    </source>
</evidence>
<dbReference type="RefSeq" id="WP_253061458.1">
    <property type="nucleotide sequence ID" value="NZ_JAMXWM010000009.1"/>
</dbReference>
<sequence>MKQSQMFIPTMKEKPADAESASHRLLLRGGFIRQNAAGIYSYLPLGYKIIKKIETIIREEMDGTGSQELLMPAMQPAELWHETGRWDVYGPELMRLKDRHGRYFALGATGEELITSLVRDFLNSYKKLPMSVYQIQTKFRDEKRPRFGLLRGREFIMKDAYTFHDSAESLDKAYWDMYHAYCRIFERCGLKYRAVLADSGAIGGKDTHEFQALADIGEDTIAYSDSSDYAANLEMAAVLETDGSEKGDSLPLEKVSGNQEISGDIKIAAHWFKTRTDTVVVFIKAEDEINDVKVKNVLNTDLIEPLEDVNPDPINPEKDVLIFADNALKHLSRTAFYNKTEDATYFHLDPDRDLSIQQYDDLRFIKEGDLSPDGQGIIKFARGIEIGQVFKLGTKYSEAMNATYLDADGKAKPLIMGCYGIGVSRTLSAVCEQYHDDNGMIWPKSLAPFTIHLITVNPKNEEQFKLSDQLYQQLLNQGYDVLWDDRRERPGVKFADSELIGCPVQVIVGKKAAENIIELAARREKERVETSISEMASAISDLLETLD</sequence>
<dbReference type="InterPro" id="IPR002316">
    <property type="entry name" value="Pro-tRNA-ligase_IIa"/>
</dbReference>
<dbReference type="PANTHER" id="PTHR42753">
    <property type="entry name" value="MITOCHONDRIAL RIBOSOME PROTEIN L39/PROLYL-TRNA LIGASE FAMILY MEMBER"/>
    <property type="match status" value="1"/>
</dbReference>
<evidence type="ECO:0000313" key="12">
    <source>
        <dbReference type="EMBL" id="MFD2695933.1"/>
    </source>
</evidence>
<keyword evidence="6 10" id="KW-0067">ATP-binding</keyword>
<dbReference type="InterPro" id="IPR050062">
    <property type="entry name" value="Pro-tRNA_synthetase"/>
</dbReference>
<dbReference type="InterPro" id="IPR033730">
    <property type="entry name" value="ProRS_core_prok"/>
</dbReference>
<dbReference type="Pfam" id="PF00587">
    <property type="entry name" value="tRNA-synt_2b"/>
    <property type="match status" value="1"/>
</dbReference>
<dbReference type="CDD" id="cd00861">
    <property type="entry name" value="ProRS_anticodon_short"/>
    <property type="match status" value="1"/>
</dbReference>
<evidence type="ECO:0000256" key="8">
    <source>
        <dbReference type="ARBA" id="ARBA00023146"/>
    </source>
</evidence>
<dbReference type="InterPro" id="IPR045864">
    <property type="entry name" value="aa-tRNA-synth_II/BPL/LPL"/>
</dbReference>
<dbReference type="SUPFAM" id="SSF52954">
    <property type="entry name" value="Class II aaRS ABD-related"/>
    <property type="match status" value="1"/>
</dbReference>
<evidence type="ECO:0000256" key="6">
    <source>
        <dbReference type="ARBA" id="ARBA00022840"/>
    </source>
</evidence>
<comment type="caution">
    <text evidence="12">The sequence shown here is derived from an EMBL/GenBank/DDBJ whole genome shotgun (WGS) entry which is preliminary data.</text>
</comment>
<evidence type="ECO:0000256" key="2">
    <source>
        <dbReference type="ARBA" id="ARBA00011738"/>
    </source>
</evidence>
<keyword evidence="13" id="KW-1185">Reference proteome</keyword>
<keyword evidence="8 10" id="KW-0030">Aminoacyl-tRNA synthetase</keyword>
<dbReference type="PRINTS" id="PR01046">
    <property type="entry name" value="TRNASYNTHPRO"/>
</dbReference>
<dbReference type="Proteomes" id="UP001597399">
    <property type="component" value="Unassembled WGS sequence"/>
</dbReference>
<evidence type="ECO:0000256" key="1">
    <source>
        <dbReference type="ARBA" id="ARBA00004496"/>
    </source>
</evidence>
<name>A0ABW5S8Z6_9BACL</name>
<evidence type="ECO:0000313" key="13">
    <source>
        <dbReference type="Proteomes" id="UP001597399"/>
    </source>
</evidence>
<dbReference type="InterPro" id="IPR006195">
    <property type="entry name" value="aa-tRNA-synth_II"/>
</dbReference>
<organism evidence="12 13">
    <name type="scientific">Sporolactobacillus shoreicorticis</name>
    <dbReference type="NCBI Taxonomy" id="1923877"/>
    <lineage>
        <taxon>Bacteria</taxon>
        <taxon>Bacillati</taxon>
        <taxon>Bacillota</taxon>
        <taxon>Bacilli</taxon>
        <taxon>Bacillales</taxon>
        <taxon>Sporolactobacillaceae</taxon>
        <taxon>Sporolactobacillus</taxon>
    </lineage>
</organism>
<comment type="subunit">
    <text evidence="2 10">Homodimer.</text>
</comment>
<dbReference type="CDD" id="cd00779">
    <property type="entry name" value="ProRS_core_prok"/>
    <property type="match status" value="1"/>
</dbReference>
<keyword evidence="3 10" id="KW-0963">Cytoplasm</keyword>
<comment type="similarity">
    <text evidence="10">Belongs to the class-II aminoacyl-tRNA synthetase family. ProS type 1 subfamily.</text>
</comment>
<evidence type="ECO:0000256" key="4">
    <source>
        <dbReference type="ARBA" id="ARBA00022598"/>
    </source>
</evidence>
<comment type="function">
    <text evidence="10">Catalyzes the attachment of proline to tRNA(Pro) in a two-step reaction: proline is first activated by ATP to form Pro-AMP and then transferred to the acceptor end of tRNA(Pro). As ProRS can inadvertently accommodate and process non-cognate amino acids such as alanine and cysteine, to avoid such errors it has two additional distinct editing activities against alanine. One activity is designated as 'pretransfer' editing and involves the tRNA(Pro)-independent hydrolysis of activated Ala-AMP. The other activity is designated 'posttransfer' editing and involves deacylation of mischarged Ala-tRNA(Pro). The misacylated Cys-tRNA(Pro) is not edited by ProRS.</text>
</comment>
<dbReference type="InterPro" id="IPR002314">
    <property type="entry name" value="aa-tRNA-synt_IIb"/>
</dbReference>
<keyword evidence="5 10" id="KW-0547">Nucleotide-binding</keyword>
<accession>A0ABW5S8Z6</accession>
<proteinExistence type="inferred from homology"/>
<comment type="domain">
    <text evidence="10">Consists of three domains: the N-terminal catalytic domain, the editing domain and the C-terminal anticodon-binding domain.</text>
</comment>
<comment type="catalytic activity">
    <reaction evidence="9 10">
        <text>tRNA(Pro) + L-proline + ATP = L-prolyl-tRNA(Pro) + AMP + diphosphate</text>
        <dbReference type="Rhea" id="RHEA:14305"/>
        <dbReference type="Rhea" id="RHEA-COMP:9700"/>
        <dbReference type="Rhea" id="RHEA-COMP:9702"/>
        <dbReference type="ChEBI" id="CHEBI:30616"/>
        <dbReference type="ChEBI" id="CHEBI:33019"/>
        <dbReference type="ChEBI" id="CHEBI:60039"/>
        <dbReference type="ChEBI" id="CHEBI:78442"/>
        <dbReference type="ChEBI" id="CHEBI:78532"/>
        <dbReference type="ChEBI" id="CHEBI:456215"/>
        <dbReference type="EC" id="6.1.1.15"/>
    </reaction>
</comment>
<dbReference type="HAMAP" id="MF_01569">
    <property type="entry name" value="Pro_tRNA_synth_type1"/>
    <property type="match status" value="1"/>
</dbReference>
<dbReference type="InterPro" id="IPR044140">
    <property type="entry name" value="ProRS_anticodon_short"/>
</dbReference>
<comment type="subcellular location">
    <subcellularLocation>
        <location evidence="1 10">Cytoplasm</location>
    </subcellularLocation>
</comment>
<dbReference type="GO" id="GO:0004827">
    <property type="term" value="F:proline-tRNA ligase activity"/>
    <property type="evidence" value="ECO:0007669"/>
    <property type="project" value="UniProtKB-EC"/>
</dbReference>
<keyword evidence="7 10" id="KW-0648">Protein biosynthesis</keyword>
<dbReference type="NCBIfam" id="NF006625">
    <property type="entry name" value="PRK09194.1"/>
    <property type="match status" value="1"/>
</dbReference>